<keyword evidence="3" id="KW-1185">Reference proteome</keyword>
<name>A0AAV2PR21_MEGNR</name>
<proteinExistence type="predicted"/>
<accession>A0AAV2PR21</accession>
<dbReference type="Proteomes" id="UP001497623">
    <property type="component" value="Unassembled WGS sequence"/>
</dbReference>
<gene>
    <name evidence="2" type="ORF">MNOR_LOCUS3332</name>
</gene>
<feature type="domain" description="DUF4097" evidence="1">
    <location>
        <begin position="128"/>
        <end position="350"/>
    </location>
</feature>
<dbReference type="Pfam" id="PF13349">
    <property type="entry name" value="DUF4097"/>
    <property type="match status" value="1"/>
</dbReference>
<reference evidence="2 3" key="1">
    <citation type="submission" date="2024-05" db="EMBL/GenBank/DDBJ databases">
        <authorList>
            <person name="Wallberg A."/>
        </authorList>
    </citation>
    <scope>NUCLEOTIDE SEQUENCE [LARGE SCALE GENOMIC DNA]</scope>
</reference>
<sequence length="381" mass="42031">MRSTFLNTFLSISRVIKVSPSMAMHYNKSLINITVLRINNRSLFTHNVENYLKISENKFKVKPGFGNIKIEGSMDYIVKSTNPHEYPNADHAIVTVYGISEKNNLVDIHLNPATQDELTVSDNQPETSAYCQIELPIKYDIDINLKGAAGVHIENMESDEASVKTDRGHLSTKGFKSHNLQFITNCGHLKSKGTLQGNLFLKGNTTHVEAKRLQGLKMVIICDELSTNVDSSYITTGLINANSGDIKLHNLHGSTNIAVKKGSIKITGLRGQLSSVMDEGSINVQVSDVWKESSIKLNTGSLTLSLPQNSSDHFEVTAPALEIESEISMSGEEIQNKENLKTFKRQGTNDQECIMRAEVNNGTASVKTQDWFSTLGIKMGA</sequence>
<dbReference type="EMBL" id="CAXKWB010001125">
    <property type="protein sequence ID" value="CAL4063402.1"/>
    <property type="molecule type" value="Genomic_DNA"/>
</dbReference>
<evidence type="ECO:0000259" key="1">
    <source>
        <dbReference type="Pfam" id="PF13349"/>
    </source>
</evidence>
<dbReference type="PANTHER" id="PTHR34094">
    <property type="match status" value="1"/>
</dbReference>
<dbReference type="InterPro" id="IPR025164">
    <property type="entry name" value="Toastrack_DUF4097"/>
</dbReference>
<dbReference type="AlphaFoldDB" id="A0AAV2PR21"/>
<dbReference type="PANTHER" id="PTHR34094:SF1">
    <property type="entry name" value="PROTEIN FAM185A"/>
    <property type="match status" value="1"/>
</dbReference>
<protein>
    <recommendedName>
        <fullName evidence="1">DUF4097 domain-containing protein</fullName>
    </recommendedName>
</protein>
<comment type="caution">
    <text evidence="2">The sequence shown here is derived from an EMBL/GenBank/DDBJ whole genome shotgun (WGS) entry which is preliminary data.</text>
</comment>
<organism evidence="2 3">
    <name type="scientific">Meganyctiphanes norvegica</name>
    <name type="common">Northern krill</name>
    <name type="synonym">Thysanopoda norvegica</name>
    <dbReference type="NCBI Taxonomy" id="48144"/>
    <lineage>
        <taxon>Eukaryota</taxon>
        <taxon>Metazoa</taxon>
        <taxon>Ecdysozoa</taxon>
        <taxon>Arthropoda</taxon>
        <taxon>Crustacea</taxon>
        <taxon>Multicrustacea</taxon>
        <taxon>Malacostraca</taxon>
        <taxon>Eumalacostraca</taxon>
        <taxon>Eucarida</taxon>
        <taxon>Euphausiacea</taxon>
        <taxon>Euphausiidae</taxon>
        <taxon>Meganyctiphanes</taxon>
    </lineage>
</organism>
<evidence type="ECO:0000313" key="3">
    <source>
        <dbReference type="Proteomes" id="UP001497623"/>
    </source>
</evidence>
<evidence type="ECO:0000313" key="2">
    <source>
        <dbReference type="EMBL" id="CAL4063402.1"/>
    </source>
</evidence>